<comment type="pathway">
    <text evidence="5">Isoprenoid biosynthesis; isopentenyl diphosphate biosynthesis via DXP pathway; isopentenyl diphosphate from 1-deoxy-D-xylulose 5-phosphate: step 6/6.</text>
</comment>
<dbReference type="RefSeq" id="WP_106349736.1">
    <property type="nucleotide sequence ID" value="NZ_PVUE01000012.1"/>
</dbReference>
<sequence length="504" mass="53428">MTDQFVCFAPSRLEAAALGRGLADGIVRHTGMGRAAARRVDNSVLSDLLDSAEVVAVAGIAGGLNPLVKTGDVVVATEVRGPDGVVGCPSAPMLAAEFRRSGLTVHLGPVDSDHHVVTGRERAIRADLGALCVDMESAALVRRTDEQRPHAVVRVVADVAGARLLQPATVGRLRAALQVLPRLGPGLQAWADATGARQVLYAAPRSFCAGVIRAIDIVNRALETRGAPVYVRKQIVHNRHVVQELESRGAVFVDELDAVPNGALVVFSAHGVSPAVHAEAATRDLQVIDATCPLVSKVHSEVRRFVDRQHTVLFIGHAGHEETVGTMGERPNGTLLVENPTDAATVEVPDPARVSYLVQTTLAMDEVAEVVDVLRQRFPLLQAPASDDICYATTNRQQAVQTVARESELVLVVGSTNSSNSNRLVETAERAGVPAYLIDDAEDIRLDWLAGVRTVGITAGASAPAALVDEVVAALRGLGPVEITERAVTSEHVFFALPKEVRKS</sequence>
<dbReference type="GO" id="GO:0016114">
    <property type="term" value="P:terpenoid biosynthetic process"/>
    <property type="evidence" value="ECO:0007669"/>
    <property type="project" value="UniProtKB-UniRule"/>
</dbReference>
<dbReference type="GO" id="GO:0019288">
    <property type="term" value="P:isopentenyl diphosphate biosynthetic process, methylerythritol 4-phosphate pathway"/>
    <property type="evidence" value="ECO:0007669"/>
    <property type="project" value="UniProtKB-UniRule"/>
</dbReference>
<dbReference type="GO" id="GO:0051539">
    <property type="term" value="F:4 iron, 4 sulfur cluster binding"/>
    <property type="evidence" value="ECO:0007669"/>
    <property type="project" value="UniProtKB-UniRule"/>
</dbReference>
<feature type="binding site" evidence="5">
    <location>
        <position position="360"/>
    </location>
    <ligand>
        <name>(2E)-4-hydroxy-3-methylbut-2-enyl diphosphate</name>
        <dbReference type="ChEBI" id="CHEBI:128753"/>
    </ligand>
</feature>
<comment type="catalytic activity">
    <reaction evidence="5">
        <text>isopentenyl diphosphate + 2 oxidized [2Fe-2S]-[ferredoxin] + H2O = (2E)-4-hydroxy-3-methylbut-2-enyl diphosphate + 2 reduced [2Fe-2S]-[ferredoxin] + 2 H(+)</text>
        <dbReference type="Rhea" id="RHEA:24488"/>
        <dbReference type="Rhea" id="RHEA-COMP:10000"/>
        <dbReference type="Rhea" id="RHEA-COMP:10001"/>
        <dbReference type="ChEBI" id="CHEBI:15377"/>
        <dbReference type="ChEBI" id="CHEBI:15378"/>
        <dbReference type="ChEBI" id="CHEBI:33737"/>
        <dbReference type="ChEBI" id="CHEBI:33738"/>
        <dbReference type="ChEBI" id="CHEBI:128753"/>
        <dbReference type="ChEBI" id="CHEBI:128769"/>
        <dbReference type="EC" id="1.17.7.4"/>
    </reaction>
</comment>
<feature type="binding site" evidence="5">
    <location>
        <position position="419"/>
    </location>
    <ligand>
        <name>dimethylallyl diphosphate</name>
        <dbReference type="ChEBI" id="CHEBI:57623"/>
    </ligand>
</feature>
<feature type="binding site" evidence="5">
    <location>
        <position position="237"/>
    </location>
    <ligand>
        <name>dimethylallyl diphosphate</name>
        <dbReference type="ChEBI" id="CHEBI:57623"/>
    </ligand>
</feature>
<dbReference type="Gene3D" id="3.40.50.11270">
    <property type="match status" value="1"/>
</dbReference>
<keyword evidence="5" id="KW-0414">Isoprene biosynthesis</keyword>
<name>A0A2T0ZYC7_9ACTN</name>
<dbReference type="OrthoDB" id="9804068at2"/>
<keyword evidence="8" id="KW-1185">Reference proteome</keyword>
<protein>
    <recommendedName>
        <fullName evidence="5">4-hydroxy-3-methylbut-2-enyl diphosphate reductase</fullName>
        <shortName evidence="5">HMBPP reductase</shortName>
        <ecNumber evidence="5">1.17.7.4</ecNumber>
    </recommendedName>
</protein>
<evidence type="ECO:0000256" key="1">
    <source>
        <dbReference type="ARBA" id="ARBA00022485"/>
    </source>
</evidence>
<feature type="binding site" evidence="5">
    <location>
        <position position="208"/>
    </location>
    <ligand>
        <name>[4Fe-4S] cluster</name>
        <dbReference type="ChEBI" id="CHEBI:49883"/>
    </ligand>
</feature>
<comment type="similarity">
    <text evidence="5">Belongs to the IspH family.</text>
</comment>
<evidence type="ECO:0000313" key="7">
    <source>
        <dbReference type="EMBL" id="PRZ41088.1"/>
    </source>
</evidence>
<dbReference type="Proteomes" id="UP000237752">
    <property type="component" value="Unassembled WGS sequence"/>
</dbReference>
<dbReference type="GO" id="GO:0009116">
    <property type="term" value="P:nucleoside metabolic process"/>
    <property type="evidence" value="ECO:0007669"/>
    <property type="project" value="InterPro"/>
</dbReference>
<comment type="catalytic activity">
    <reaction evidence="5">
        <text>dimethylallyl diphosphate + 2 oxidized [2Fe-2S]-[ferredoxin] + H2O = (2E)-4-hydroxy-3-methylbut-2-enyl diphosphate + 2 reduced [2Fe-2S]-[ferredoxin] + 2 H(+)</text>
        <dbReference type="Rhea" id="RHEA:24825"/>
        <dbReference type="Rhea" id="RHEA-COMP:10000"/>
        <dbReference type="Rhea" id="RHEA-COMP:10001"/>
        <dbReference type="ChEBI" id="CHEBI:15377"/>
        <dbReference type="ChEBI" id="CHEBI:15378"/>
        <dbReference type="ChEBI" id="CHEBI:33737"/>
        <dbReference type="ChEBI" id="CHEBI:33738"/>
        <dbReference type="ChEBI" id="CHEBI:57623"/>
        <dbReference type="ChEBI" id="CHEBI:128753"/>
        <dbReference type="EC" id="1.17.7.4"/>
    </reaction>
</comment>
<dbReference type="UniPathway" id="UPA00059">
    <property type="reaction ID" value="UER00105"/>
</dbReference>
<evidence type="ECO:0000313" key="8">
    <source>
        <dbReference type="Proteomes" id="UP000237752"/>
    </source>
</evidence>
<feature type="binding site" evidence="5">
    <location>
        <position position="420"/>
    </location>
    <ligand>
        <name>dimethylallyl diphosphate</name>
        <dbReference type="ChEBI" id="CHEBI:57623"/>
    </ligand>
</feature>
<dbReference type="EMBL" id="PVUE01000012">
    <property type="protein sequence ID" value="PRZ41088.1"/>
    <property type="molecule type" value="Genomic_DNA"/>
</dbReference>
<feature type="binding site" evidence="5">
    <location>
        <position position="462"/>
    </location>
    <ligand>
        <name>(2E)-4-hydroxy-3-methylbut-2-enyl diphosphate</name>
        <dbReference type="ChEBI" id="CHEBI:128753"/>
    </ligand>
</feature>
<dbReference type="GO" id="GO:0050992">
    <property type="term" value="P:dimethylallyl diphosphate biosynthetic process"/>
    <property type="evidence" value="ECO:0007669"/>
    <property type="project" value="UniProtKB-UniRule"/>
</dbReference>
<feature type="binding site" evidence="5">
    <location>
        <position position="420"/>
    </location>
    <ligand>
        <name>isopentenyl diphosphate</name>
        <dbReference type="ChEBI" id="CHEBI:128769"/>
    </ligand>
</feature>
<dbReference type="GO" id="GO:0051745">
    <property type="term" value="F:4-hydroxy-3-methylbut-2-enyl diphosphate reductase activity"/>
    <property type="evidence" value="ECO:0007669"/>
    <property type="project" value="UniProtKB-UniRule"/>
</dbReference>
<dbReference type="NCBIfam" id="NF002190">
    <property type="entry name" value="PRK01045.1-4"/>
    <property type="match status" value="1"/>
</dbReference>
<dbReference type="NCBIfam" id="TIGR00216">
    <property type="entry name" value="ispH_lytB"/>
    <property type="match status" value="1"/>
</dbReference>
<evidence type="ECO:0000256" key="3">
    <source>
        <dbReference type="ARBA" id="ARBA00023004"/>
    </source>
</evidence>
<keyword evidence="3 5" id="KW-0408">Iron</keyword>
<feature type="binding site" evidence="5">
    <location>
        <position position="462"/>
    </location>
    <ligand>
        <name>dimethylallyl diphosphate</name>
        <dbReference type="ChEBI" id="CHEBI:57623"/>
    </ligand>
</feature>
<evidence type="ECO:0000256" key="4">
    <source>
        <dbReference type="ARBA" id="ARBA00023014"/>
    </source>
</evidence>
<evidence type="ECO:0000259" key="6">
    <source>
        <dbReference type="Pfam" id="PF01048"/>
    </source>
</evidence>
<dbReference type="InterPro" id="IPR000845">
    <property type="entry name" value="Nucleoside_phosphorylase_d"/>
</dbReference>
<dbReference type="CDD" id="cd13944">
    <property type="entry name" value="lytB_ispH"/>
    <property type="match status" value="1"/>
</dbReference>
<dbReference type="HAMAP" id="MF_00191">
    <property type="entry name" value="IspH"/>
    <property type="match status" value="1"/>
</dbReference>
<dbReference type="Pfam" id="PF01048">
    <property type="entry name" value="PNP_UDP_1"/>
    <property type="match status" value="1"/>
</dbReference>
<dbReference type="InterPro" id="IPR035994">
    <property type="entry name" value="Nucleoside_phosphorylase_sf"/>
</dbReference>
<feature type="binding site" evidence="5">
    <location>
        <position position="237"/>
    </location>
    <ligand>
        <name>isopentenyl diphosphate</name>
        <dbReference type="ChEBI" id="CHEBI:128769"/>
    </ligand>
</feature>
<feature type="active site" description="Proton donor" evidence="5">
    <location>
        <position position="322"/>
    </location>
</feature>
<feature type="binding site" evidence="5">
    <location>
        <position position="270"/>
    </location>
    <ligand>
        <name>dimethylallyl diphosphate</name>
        <dbReference type="ChEBI" id="CHEBI:57623"/>
    </ligand>
</feature>
<feature type="binding site" evidence="5">
    <location>
        <position position="270"/>
    </location>
    <ligand>
        <name>isopentenyl diphosphate</name>
        <dbReference type="ChEBI" id="CHEBI:128769"/>
    </ligand>
</feature>
<comment type="cofactor">
    <cofactor evidence="5">
        <name>[4Fe-4S] cluster</name>
        <dbReference type="ChEBI" id="CHEBI:49883"/>
    </cofactor>
    <text evidence="5">Binds 1 [4Fe-4S] cluster per subunit.</text>
</comment>
<keyword evidence="2 5" id="KW-0479">Metal-binding</keyword>
<feature type="domain" description="Nucleoside phosphorylase" evidence="6">
    <location>
        <begin position="30"/>
        <end position="167"/>
    </location>
</feature>
<keyword evidence="5" id="KW-0560">Oxidoreductase</keyword>
<feature type="binding site" evidence="5">
    <location>
        <position position="419"/>
    </location>
    <ligand>
        <name>(2E)-4-hydroxy-3-methylbut-2-enyl diphosphate</name>
        <dbReference type="ChEBI" id="CHEBI:128753"/>
    </ligand>
</feature>
<feature type="binding site" evidence="5">
    <location>
        <position position="462"/>
    </location>
    <ligand>
        <name>isopentenyl diphosphate</name>
        <dbReference type="ChEBI" id="CHEBI:128769"/>
    </ligand>
</feature>
<dbReference type="EC" id="1.17.7.4" evidence="5"/>
<feature type="binding site" evidence="5">
    <location>
        <position position="270"/>
    </location>
    <ligand>
        <name>(2E)-4-hydroxy-3-methylbut-2-enyl diphosphate</name>
        <dbReference type="ChEBI" id="CHEBI:128753"/>
    </ligand>
</feature>
<dbReference type="UniPathway" id="UPA00056">
    <property type="reaction ID" value="UER00097"/>
</dbReference>
<feature type="binding site" evidence="5">
    <location>
        <position position="390"/>
    </location>
    <ligand>
        <name>[4Fe-4S] cluster</name>
        <dbReference type="ChEBI" id="CHEBI:49883"/>
    </ligand>
</feature>
<feature type="binding site" evidence="5">
    <location>
        <position position="418"/>
    </location>
    <ligand>
        <name>dimethylallyl diphosphate</name>
        <dbReference type="ChEBI" id="CHEBI:57623"/>
    </ligand>
</feature>
<dbReference type="Gene3D" id="3.40.50.1580">
    <property type="entry name" value="Nucleoside phosphorylase domain"/>
    <property type="match status" value="1"/>
</dbReference>
<dbReference type="GO" id="GO:0046872">
    <property type="term" value="F:metal ion binding"/>
    <property type="evidence" value="ECO:0007669"/>
    <property type="project" value="UniProtKB-KW"/>
</dbReference>
<comment type="caution">
    <text evidence="7">The sequence shown here is derived from an EMBL/GenBank/DDBJ whole genome shotgun (WGS) entry which is preliminary data.</text>
</comment>
<feature type="binding site" evidence="5">
    <location>
        <position position="418"/>
    </location>
    <ligand>
        <name>(2E)-4-hydroxy-3-methylbut-2-enyl diphosphate</name>
        <dbReference type="ChEBI" id="CHEBI:128753"/>
    </ligand>
</feature>
<organism evidence="7 8">
    <name type="scientific">Antricoccus suffuscus</name>
    <dbReference type="NCBI Taxonomy" id="1629062"/>
    <lineage>
        <taxon>Bacteria</taxon>
        <taxon>Bacillati</taxon>
        <taxon>Actinomycetota</taxon>
        <taxon>Actinomycetes</taxon>
        <taxon>Geodermatophilales</taxon>
        <taxon>Antricoccaceae</taxon>
        <taxon>Antricoccus</taxon>
    </lineage>
</organism>
<feature type="binding site" evidence="5">
    <location>
        <position position="237"/>
    </location>
    <ligand>
        <name>(2E)-4-hydroxy-3-methylbut-2-enyl diphosphate</name>
        <dbReference type="ChEBI" id="CHEBI:128753"/>
    </ligand>
</feature>
<feature type="binding site" evidence="5">
    <location>
        <position position="419"/>
    </location>
    <ligand>
        <name>isopentenyl diphosphate</name>
        <dbReference type="ChEBI" id="CHEBI:128769"/>
    </ligand>
</feature>
<feature type="binding site" evidence="5">
    <location>
        <position position="320"/>
    </location>
    <ligand>
        <name>dimethylallyl diphosphate</name>
        <dbReference type="ChEBI" id="CHEBI:57623"/>
    </ligand>
</feature>
<gene>
    <name evidence="5" type="primary">ispH</name>
    <name evidence="7" type="ORF">CLV47_112121</name>
</gene>
<dbReference type="PANTHER" id="PTHR30426:SF0">
    <property type="entry name" value="4-HYDROXY-3-METHYLBUT-2-ENYL DIPHOSPHATE REDUCTASE"/>
    <property type="match status" value="1"/>
</dbReference>
<feature type="binding site" evidence="5">
    <location>
        <position position="418"/>
    </location>
    <ligand>
        <name>isopentenyl diphosphate</name>
        <dbReference type="ChEBI" id="CHEBI:128769"/>
    </ligand>
</feature>
<keyword evidence="4 5" id="KW-0411">Iron-sulfur</keyword>
<comment type="function">
    <text evidence="5">Catalyzes the conversion of 1-hydroxy-2-methyl-2-(E)-butenyl 4-diphosphate (HMBPP) into a mixture of isopentenyl diphosphate (IPP) and dimethylallyl diphosphate (DMAPP). Acts in the terminal step of the DOXP/MEP pathway for isoprenoid precursor biosynthesis.</text>
</comment>
<keyword evidence="1 5" id="KW-0004">4Fe-4S</keyword>
<dbReference type="Pfam" id="PF02401">
    <property type="entry name" value="LYTB"/>
    <property type="match status" value="1"/>
</dbReference>
<proteinExistence type="inferred from homology"/>
<dbReference type="InterPro" id="IPR003451">
    <property type="entry name" value="LytB/IspH"/>
</dbReference>
<reference evidence="7 8" key="1">
    <citation type="submission" date="2018-03" db="EMBL/GenBank/DDBJ databases">
        <title>Genomic Encyclopedia of Archaeal and Bacterial Type Strains, Phase II (KMG-II): from individual species to whole genera.</title>
        <authorList>
            <person name="Goeker M."/>
        </authorList>
    </citation>
    <scope>NUCLEOTIDE SEQUENCE [LARGE SCALE GENOMIC DNA]</scope>
    <source>
        <strain evidence="7 8">DSM 100065</strain>
    </source>
</reference>
<feature type="binding site" evidence="5">
    <location>
        <position position="420"/>
    </location>
    <ligand>
        <name>(2E)-4-hydroxy-3-methylbut-2-enyl diphosphate</name>
        <dbReference type="ChEBI" id="CHEBI:128753"/>
    </ligand>
</feature>
<dbReference type="SUPFAM" id="SSF53167">
    <property type="entry name" value="Purine and uridine phosphorylases"/>
    <property type="match status" value="1"/>
</dbReference>
<evidence type="ECO:0000256" key="5">
    <source>
        <dbReference type="HAMAP-Rule" id="MF_00191"/>
    </source>
</evidence>
<feature type="binding site" evidence="5">
    <location>
        <position position="320"/>
    </location>
    <ligand>
        <name>isopentenyl diphosphate</name>
        <dbReference type="ChEBI" id="CHEBI:128769"/>
    </ligand>
</feature>
<feature type="binding site" evidence="5">
    <location>
        <position position="320"/>
    </location>
    <ligand>
        <name>(2E)-4-hydroxy-3-methylbut-2-enyl diphosphate</name>
        <dbReference type="ChEBI" id="CHEBI:128753"/>
    </ligand>
</feature>
<dbReference type="Gene3D" id="3.40.1010.20">
    <property type="entry name" value="4-hydroxy-3-methylbut-2-enyl diphosphate reductase, catalytic domain"/>
    <property type="match status" value="2"/>
</dbReference>
<feature type="binding site" evidence="5">
    <location>
        <position position="292"/>
    </location>
    <ligand>
        <name>[4Fe-4S] cluster</name>
        <dbReference type="ChEBI" id="CHEBI:49883"/>
    </ligand>
</feature>
<comment type="pathway">
    <text evidence="5">Isoprenoid biosynthesis; dimethylallyl diphosphate biosynthesis; dimethylallyl diphosphate from (2E)-4-hydroxy-3-methylbutenyl diphosphate: step 1/1.</text>
</comment>
<dbReference type="AlphaFoldDB" id="A0A2T0ZYC7"/>
<dbReference type="PANTHER" id="PTHR30426">
    <property type="entry name" value="4-HYDROXY-3-METHYLBUT-2-ENYL DIPHOSPHATE REDUCTASE"/>
    <property type="match status" value="1"/>
</dbReference>
<dbReference type="NCBIfam" id="NF002188">
    <property type="entry name" value="PRK01045.1-2"/>
    <property type="match status" value="1"/>
</dbReference>
<accession>A0A2T0ZYC7</accession>
<evidence type="ECO:0000256" key="2">
    <source>
        <dbReference type="ARBA" id="ARBA00022723"/>
    </source>
</evidence>